<sequence>MEGNESYKTAYAAAYARLIEQHEPTETRLFNDIFVKNFFSKYINSIMKFGAIRKFMISMYNSTSIGLYGLQVCRTKYIDEKLHMEVH</sequence>
<accession>A0A1M5T4X8</accession>
<name>A0A1M5T4X8_9CLOT</name>
<dbReference type="EMBL" id="FQXU01000003">
    <property type="protein sequence ID" value="SHH45821.1"/>
    <property type="molecule type" value="Genomic_DNA"/>
</dbReference>
<organism evidence="1 2">
    <name type="scientific">Clostridium intestinale DSM 6191</name>
    <dbReference type="NCBI Taxonomy" id="1121320"/>
    <lineage>
        <taxon>Bacteria</taxon>
        <taxon>Bacillati</taxon>
        <taxon>Bacillota</taxon>
        <taxon>Clostridia</taxon>
        <taxon>Eubacteriales</taxon>
        <taxon>Clostridiaceae</taxon>
        <taxon>Clostridium</taxon>
    </lineage>
</organism>
<dbReference type="RefSeq" id="WP_073015817.1">
    <property type="nucleotide sequence ID" value="NZ_FQXU01000003.1"/>
</dbReference>
<evidence type="ECO:0000313" key="2">
    <source>
        <dbReference type="Proteomes" id="UP000184241"/>
    </source>
</evidence>
<dbReference type="AlphaFoldDB" id="A0A1M5T4X8"/>
<proteinExistence type="predicted"/>
<protein>
    <submittedName>
        <fullName evidence="1">Uncharacterized protein</fullName>
    </submittedName>
</protein>
<gene>
    <name evidence="1" type="ORF">SAMN02745941_00107</name>
</gene>
<reference evidence="1 2" key="1">
    <citation type="submission" date="2016-11" db="EMBL/GenBank/DDBJ databases">
        <authorList>
            <person name="Jaros S."/>
            <person name="Januszkiewicz K."/>
            <person name="Wedrychowicz H."/>
        </authorList>
    </citation>
    <scope>NUCLEOTIDE SEQUENCE [LARGE SCALE GENOMIC DNA]</scope>
    <source>
        <strain evidence="1 2">DSM 6191</strain>
    </source>
</reference>
<dbReference type="Proteomes" id="UP000184241">
    <property type="component" value="Unassembled WGS sequence"/>
</dbReference>
<evidence type="ECO:0000313" key="1">
    <source>
        <dbReference type="EMBL" id="SHH45821.1"/>
    </source>
</evidence>